<evidence type="ECO:0000313" key="6">
    <source>
        <dbReference type="Proteomes" id="UP000196402"/>
    </source>
</evidence>
<proteinExistence type="predicted"/>
<evidence type="ECO:0000313" key="3">
    <source>
        <dbReference type="EMBL" id="SCO70066.1"/>
    </source>
</evidence>
<dbReference type="Proteomes" id="UP000220605">
    <property type="component" value="Chromosome 14"/>
</dbReference>
<evidence type="ECO:0000313" key="5">
    <source>
        <dbReference type="EMBL" id="VUZ99015.1"/>
    </source>
</evidence>
<feature type="region of interest" description="Disordered" evidence="1">
    <location>
        <begin position="51"/>
        <end position="70"/>
    </location>
</feature>
<evidence type="ECO:0000313" key="4">
    <source>
        <dbReference type="EMBL" id="SCO75557.1"/>
    </source>
</evidence>
<feature type="region of interest" description="Disordered" evidence="1">
    <location>
        <begin position="838"/>
        <end position="868"/>
    </location>
</feature>
<dbReference type="eggNOG" id="ENOG502TN9G">
    <property type="taxonomic scope" value="Eukaryota"/>
</dbReference>
<feature type="compositionally biased region" description="Low complexity" evidence="1">
    <location>
        <begin position="492"/>
        <end position="514"/>
    </location>
</feature>
<reference evidence="6 7" key="1">
    <citation type="submission" date="2016-07" db="EMBL/GenBank/DDBJ databases">
        <authorList>
            <consortium name="Pathogen Informatics"/>
        </authorList>
    </citation>
    <scope>NUCLEOTIDE SEQUENCE [LARGE SCALE GENOMIC DNA]</scope>
    <source>
        <strain evidence="2">PvW1</strain>
    </source>
</reference>
<dbReference type="VEuPathDB" id="PlasmoDB:PVW1_140055500"/>
<name>A0A1G4HKP6_PLAVI</name>
<dbReference type="OrthoDB" id="372177at2759"/>
<feature type="compositionally biased region" description="Basic and acidic residues" evidence="1">
    <location>
        <begin position="655"/>
        <end position="702"/>
    </location>
</feature>
<gene>
    <name evidence="4" type="ORF">PVC01_140054900</name>
    <name evidence="5" type="ORF">PVP01_1449200</name>
    <name evidence="3" type="ORF">PVT01_140054400</name>
    <name evidence="2" type="ORF">PVW1_140055500</name>
</gene>
<feature type="compositionally biased region" description="Basic and acidic residues" evidence="1">
    <location>
        <begin position="54"/>
        <end position="70"/>
    </location>
</feature>
<feature type="compositionally biased region" description="Polar residues" evidence="1">
    <location>
        <begin position="803"/>
        <end position="812"/>
    </location>
</feature>
<feature type="compositionally biased region" description="Basic residues" evidence="1">
    <location>
        <begin position="388"/>
        <end position="397"/>
    </location>
</feature>
<dbReference type="VEuPathDB" id="PlasmoDB:PVX_124190"/>
<feature type="compositionally biased region" description="Basic residues" evidence="1">
    <location>
        <begin position="838"/>
        <end position="847"/>
    </location>
</feature>
<dbReference type="Proteomes" id="UP000779233">
    <property type="component" value="Unassembled WGS sequence"/>
</dbReference>
<dbReference type="VEuPathDB" id="PlasmoDB:PVP01_1449200"/>
<evidence type="ECO:0000313" key="2">
    <source>
        <dbReference type="EMBL" id="CAG9472380.1"/>
    </source>
</evidence>
<feature type="region of interest" description="Disordered" evidence="1">
    <location>
        <begin position="379"/>
        <end position="404"/>
    </location>
</feature>
<feature type="region of interest" description="Disordered" evidence="1">
    <location>
        <begin position="477"/>
        <end position="817"/>
    </location>
</feature>
<dbReference type="AlphaFoldDB" id="A0A1G4HKP6"/>
<dbReference type="Proteomes" id="UP000305196">
    <property type="component" value="Chromosome 14"/>
</dbReference>
<dbReference type="EMBL" id="LT635625">
    <property type="protein sequence ID" value="VUZ99015.1"/>
    <property type="molecule type" value="Genomic_DNA"/>
</dbReference>
<sequence length="919" mass="100757">MNFRKVAQFPVSHLGEANHRQGATQCVKENNGITKFFLKDLIKESSLKNGAAVSREKEEHERRNVQKDDKNQPFNVTYTWETDPISGFRFINVLNKKDKKKLGIQCIYCRDKQLFKFKRSVLYHMVTFDHGLKSSVMDELKLNEKNADERSEFINNFNAEKCAQRRVQSGPEILEKRGVEEEPERKHTKKCCNNYELIKLEIEFVATLNVLTCEELEALFCFFFPEKIFSFSECTDKEIIIEHFLQNISSVSEKYSSLIKSAYDEPILNKDAKCATLQEYLNGLKASGEAQNSCADEPKVEGEVVSHEIDGKEREGVEGDTGGDGAKMGSDAAGEITAIEEIPQNGGNEEHGAMGEGGVDPMRKAASEANQLTSSVANERTGEDAAKVVKRRRTKKPKGLDAGTGQLNPKNQILINISDCDILKHNDKIFINLSALREVKADAERKGENDAILIVSGSGEAGTSGVEPGKVCTNEVETNEVDTHEVDKNEVDPVTTNPPTADPTADANANETAPSAKKASPERVSNPQANAASTGGGHENDVNPPLSVNKEAKRCRKKKDTNEKCTTQVGKKAQTGGENCTEGNSQPKKKIKVDDLPGDNSAQTEEGSPKGILLKESSNISGRPDEDKAKNGNTNTSRGNSPQSSSSDSSTPSKVMDEEKEFRSSDELVHARNIEQDEDTNDMKGDAADVHHSGLGETHEKNTTPVDQGGRVRKVVPLKGAAKMTAAKKINREENVKGKKRKKTNNDDEGNKANYSKKIKCPIGKKPNCPTRHNEIHQNKKTPPNGRGKASKLNMRGGDKAQCNASQRNSKNLKGGKCVGSTGGNGALSCVHKNSIKGKVPTRKKPHVDHSRHDGNNHLGGSKSNASLKRQFNSISAEGENRRNSAKMGTKQLCNVSKDNIIQADAMNWSRTRSCRLGR</sequence>
<dbReference type="EMBL" id="LT615252">
    <property type="protein sequence ID" value="SCO70066.1"/>
    <property type="molecule type" value="Genomic_DNA"/>
</dbReference>
<feature type="compositionally biased region" description="Polar residues" evidence="1">
    <location>
        <begin position="523"/>
        <end position="533"/>
    </location>
</feature>
<accession>A0A1G4HKP6</accession>
<evidence type="ECO:0000256" key="1">
    <source>
        <dbReference type="SAM" id="MobiDB-lite"/>
    </source>
</evidence>
<feature type="compositionally biased region" description="Polar residues" evidence="1">
    <location>
        <begin position="576"/>
        <end position="586"/>
    </location>
</feature>
<feature type="compositionally biased region" description="Low complexity" evidence="1">
    <location>
        <begin position="637"/>
        <end position="653"/>
    </location>
</feature>
<dbReference type="VEuPathDB" id="PlasmoDB:PVPAM_140057300"/>
<evidence type="ECO:0000313" key="7">
    <source>
        <dbReference type="Proteomes" id="UP000220605"/>
    </source>
</evidence>
<organism evidence="4 8">
    <name type="scientific">Plasmodium vivax</name>
    <name type="common">malaria parasite P. vivax</name>
    <dbReference type="NCBI Taxonomy" id="5855"/>
    <lineage>
        <taxon>Eukaryota</taxon>
        <taxon>Sar</taxon>
        <taxon>Alveolata</taxon>
        <taxon>Apicomplexa</taxon>
        <taxon>Aconoidasida</taxon>
        <taxon>Haemosporida</taxon>
        <taxon>Plasmodiidae</taxon>
        <taxon>Plasmodium</taxon>
        <taxon>Plasmodium (Plasmodium)</taxon>
    </lineage>
</organism>
<feature type="compositionally biased region" description="Basic and acidic residues" evidence="1">
    <location>
        <begin position="481"/>
        <end position="491"/>
    </location>
</feature>
<dbReference type="EMBL" id="CAJZCX010000003">
    <property type="protein sequence ID" value="CAG9472380.1"/>
    <property type="molecule type" value="Genomic_DNA"/>
</dbReference>
<protein>
    <submittedName>
        <fullName evidence="2">(malaria parasite P. vivax) hypothetical protein</fullName>
    </submittedName>
</protein>
<dbReference type="EMBL" id="LT615269">
    <property type="protein sequence ID" value="SCO75557.1"/>
    <property type="molecule type" value="Genomic_DNA"/>
</dbReference>
<evidence type="ECO:0000313" key="8">
    <source>
        <dbReference type="Proteomes" id="UP000305196"/>
    </source>
</evidence>
<dbReference type="Proteomes" id="UP000196402">
    <property type="component" value="Chromosome 14"/>
</dbReference>